<dbReference type="Proteomes" id="UP000030690">
    <property type="component" value="Unassembled WGS sequence"/>
</dbReference>
<dbReference type="GO" id="GO:0008017">
    <property type="term" value="F:microtubule binding"/>
    <property type="evidence" value="ECO:0007669"/>
    <property type="project" value="InterPro"/>
</dbReference>
<dbReference type="GO" id="GO:0005794">
    <property type="term" value="C:Golgi apparatus"/>
    <property type="evidence" value="ECO:0007669"/>
    <property type="project" value="TreeGrafter"/>
</dbReference>
<gene>
    <name evidence="4" type="ORF">PFFVO_03705</name>
</gene>
<keyword evidence="1" id="KW-0175">Coiled coil</keyword>
<dbReference type="EMBL" id="KI925127">
    <property type="protein sequence ID" value="ETW17366.1"/>
    <property type="molecule type" value="Genomic_DNA"/>
</dbReference>
<protein>
    <recommendedName>
        <fullName evidence="3">Growth arrest-specific protein 8 domain-containing protein</fullName>
    </recommendedName>
</protein>
<dbReference type="GO" id="GO:0048870">
    <property type="term" value="P:cell motility"/>
    <property type="evidence" value="ECO:0007669"/>
    <property type="project" value="InterPro"/>
</dbReference>
<dbReference type="InterPro" id="IPR039308">
    <property type="entry name" value="GAS8"/>
</dbReference>
<proteinExistence type="predicted"/>
<organism evidence="4 5">
    <name type="scientific">Plasmodium falciparum Vietnam Oak-Knoll</name>
    <name type="common">FVO</name>
    <dbReference type="NCBI Taxonomy" id="1036723"/>
    <lineage>
        <taxon>Eukaryota</taxon>
        <taxon>Sar</taxon>
        <taxon>Alveolata</taxon>
        <taxon>Apicomplexa</taxon>
        <taxon>Aconoidasida</taxon>
        <taxon>Haemosporida</taxon>
        <taxon>Plasmodiidae</taxon>
        <taxon>Plasmodium</taxon>
        <taxon>Plasmodium (Laverania)</taxon>
    </lineage>
</organism>
<feature type="domain" description="Growth arrest-specific protein 8" evidence="3">
    <location>
        <begin position="221"/>
        <end position="418"/>
    </location>
</feature>
<evidence type="ECO:0000256" key="1">
    <source>
        <dbReference type="SAM" id="Coils"/>
    </source>
</evidence>
<dbReference type="SMR" id="A0A024V3F7"/>
<evidence type="ECO:0000313" key="5">
    <source>
        <dbReference type="Proteomes" id="UP000030690"/>
    </source>
</evidence>
<reference evidence="4 5" key="1">
    <citation type="submission" date="2013-02" db="EMBL/GenBank/DDBJ databases">
        <title>The Genome Annotation of Plasmodium falciparum Vietnam Oak-Knoll (FVO).</title>
        <authorList>
            <consortium name="The Broad Institute Genome Sequencing Platform"/>
            <consortium name="The Broad Institute Genome Sequencing Center for Infectious Disease"/>
            <person name="Neafsey D."/>
            <person name="Hoffman S."/>
            <person name="Volkman S."/>
            <person name="Rosenthal P."/>
            <person name="Walker B."/>
            <person name="Young S.K."/>
            <person name="Zeng Q."/>
            <person name="Gargeya S."/>
            <person name="Fitzgerald M."/>
            <person name="Haas B."/>
            <person name="Abouelleil A."/>
            <person name="Allen A.W."/>
            <person name="Alvarado L."/>
            <person name="Arachchi H.M."/>
            <person name="Berlin A.M."/>
            <person name="Chapman S.B."/>
            <person name="Gainer-Dewar J."/>
            <person name="Goldberg J."/>
            <person name="Griggs A."/>
            <person name="Gujja S."/>
            <person name="Hansen M."/>
            <person name="Howarth C."/>
            <person name="Imamovic A."/>
            <person name="Ireland A."/>
            <person name="Larimer J."/>
            <person name="McCowan C."/>
            <person name="Murphy C."/>
            <person name="Pearson M."/>
            <person name="Poon T.W."/>
            <person name="Priest M."/>
            <person name="Roberts A."/>
            <person name="Saif S."/>
            <person name="Shea T."/>
            <person name="Sisk P."/>
            <person name="Sykes S."/>
            <person name="Wortman J."/>
            <person name="Nusbaum C."/>
            <person name="Birren B."/>
        </authorList>
    </citation>
    <scope>NUCLEOTIDE SEQUENCE [LARGE SCALE GENOMIC DNA]</scope>
    <source>
        <strain evidence="5">Vietnam Oak-Knoll (FVO)</strain>
    </source>
</reference>
<accession>A0A024V3F7</accession>
<dbReference type="InterPro" id="IPR025593">
    <property type="entry name" value="GAS8_dom"/>
</dbReference>
<dbReference type="Pfam" id="PF13851">
    <property type="entry name" value="GAS"/>
    <property type="match status" value="1"/>
</dbReference>
<evidence type="ECO:0000259" key="3">
    <source>
        <dbReference type="Pfam" id="PF13851"/>
    </source>
</evidence>
<evidence type="ECO:0000256" key="2">
    <source>
        <dbReference type="SAM" id="MobiDB-lite"/>
    </source>
</evidence>
<evidence type="ECO:0000313" key="4">
    <source>
        <dbReference type="EMBL" id="ETW17366.1"/>
    </source>
</evidence>
<dbReference type="GO" id="GO:0005874">
    <property type="term" value="C:microtubule"/>
    <property type="evidence" value="ECO:0007669"/>
    <property type="project" value="TreeGrafter"/>
</dbReference>
<dbReference type="PANTHER" id="PTHR31543">
    <property type="entry name" value="DYNEIN REGULATORY COMPLEX SUBUNIT 4"/>
    <property type="match status" value="1"/>
</dbReference>
<dbReference type="OrthoDB" id="392761at2759"/>
<dbReference type="PANTHER" id="PTHR31543:SF1">
    <property type="entry name" value="HECT DOMAIN-CONTAINING PROTEIN"/>
    <property type="match status" value="1"/>
</dbReference>
<feature type="region of interest" description="Disordered" evidence="2">
    <location>
        <begin position="1"/>
        <end position="25"/>
    </location>
</feature>
<feature type="coiled-coil region" evidence="1">
    <location>
        <begin position="237"/>
        <end position="302"/>
    </location>
</feature>
<dbReference type="AlphaFoldDB" id="A0A024V3F7"/>
<dbReference type="GO" id="GO:0031514">
    <property type="term" value="C:motile cilium"/>
    <property type="evidence" value="ECO:0007669"/>
    <property type="project" value="InterPro"/>
</dbReference>
<feature type="compositionally biased region" description="Basic residues" evidence="2">
    <location>
        <begin position="1"/>
        <end position="11"/>
    </location>
</feature>
<name>A0A024V3F7_PLAFA</name>
<dbReference type="GO" id="GO:0031267">
    <property type="term" value="F:small GTPase binding"/>
    <property type="evidence" value="ECO:0007669"/>
    <property type="project" value="InterPro"/>
</dbReference>
<sequence length="450" mass="54806">MNKKKLKGKKKEAKDKKSNNKLKKLTNGELENIIKTQKEELIRINQKKHLLEKKLSEKNKEFEIFKNEYKELKNKVNVINEDCEKFDEKIQEEDKTIKSKSIFYNFQNEEELKKLEKEKDNLKNLIDERHEETMNNILNHIEQQRLSLDYEKNKNFEEINELNISFDVRMQNVEELFTKYLETYDIEKKEEMDDIIENYKILERNEINYIQNMYNDHVKSIKEIHMVVLENYKKYYIDQLKENIKKIKSLKEKINELEINDKEIKNDLSVHNNEYYSMVENIKNLELKRENLKKDLKFYSKDFVIYKNLELIYNESDVHIKNLKQFSQSSRDKITQVEKELKRISEDELNVDDYFEDIKKKNILLKKKIESIDINLDDINKEFQSYIKENNIKDEDVQNVRKGINFCLNTYNREFDNLLYTQKKMKKKIKDTVNIYEKKLKDINIKKETT</sequence>
<reference evidence="4 5" key="2">
    <citation type="submission" date="2013-02" db="EMBL/GenBank/DDBJ databases">
        <title>The Genome Sequence of Plasmodium falciparum Vietnam Oak-Knoll (FVO).</title>
        <authorList>
            <consortium name="The Broad Institute Genome Sequencing Platform"/>
            <consortium name="The Broad Institute Genome Sequencing Center for Infectious Disease"/>
            <person name="Neafsey D."/>
            <person name="Cheeseman I."/>
            <person name="Volkman S."/>
            <person name="Adams J."/>
            <person name="Walker B."/>
            <person name="Young S.K."/>
            <person name="Zeng Q."/>
            <person name="Gargeya S."/>
            <person name="Fitzgerald M."/>
            <person name="Haas B."/>
            <person name="Abouelleil A."/>
            <person name="Alvarado L."/>
            <person name="Arachchi H.M."/>
            <person name="Berlin A.M."/>
            <person name="Chapman S.B."/>
            <person name="Dewar J."/>
            <person name="Goldberg J."/>
            <person name="Griggs A."/>
            <person name="Gujja S."/>
            <person name="Hansen M."/>
            <person name="Howarth C."/>
            <person name="Imamovic A."/>
            <person name="Larimer J."/>
            <person name="McCowan C."/>
            <person name="Murphy C."/>
            <person name="Neiman D."/>
            <person name="Pearson M."/>
            <person name="Priest M."/>
            <person name="Roberts A."/>
            <person name="Saif S."/>
            <person name="Shea T."/>
            <person name="Sisk P."/>
            <person name="Sykes S."/>
            <person name="Wortman J."/>
            <person name="Nusbaum C."/>
            <person name="Birren B."/>
        </authorList>
    </citation>
    <scope>NUCLEOTIDE SEQUENCE [LARGE SCALE GENOMIC DNA]</scope>
    <source>
        <strain evidence="5">Vietnam Oak-Knoll (FVO)</strain>
    </source>
</reference>